<gene>
    <name evidence="13" type="primary">LOC118427639</name>
</gene>
<evidence type="ECO:0000256" key="3">
    <source>
        <dbReference type="ARBA" id="ARBA00022692"/>
    </source>
</evidence>
<dbReference type="SUPFAM" id="SSF81321">
    <property type="entry name" value="Family A G protein-coupled receptor-like"/>
    <property type="match status" value="1"/>
</dbReference>
<keyword evidence="2" id="KW-1003">Cell membrane</keyword>
<dbReference type="Proteomes" id="UP000001554">
    <property type="component" value="Chromosome 12"/>
</dbReference>
<proteinExistence type="inferred from homology"/>
<feature type="domain" description="G-protein coupled receptors family 1 profile" evidence="11">
    <location>
        <begin position="66"/>
        <end position="311"/>
    </location>
</feature>
<keyword evidence="4 10" id="KW-1133">Transmembrane helix</keyword>
<dbReference type="Pfam" id="PF00001">
    <property type="entry name" value="7tm_1"/>
    <property type="match status" value="1"/>
</dbReference>
<evidence type="ECO:0000256" key="7">
    <source>
        <dbReference type="ARBA" id="ARBA00023170"/>
    </source>
</evidence>
<feature type="transmembrane region" description="Helical" evidence="10">
    <location>
        <begin position="295"/>
        <end position="314"/>
    </location>
</feature>
<protein>
    <submittedName>
        <fullName evidence="13">Trace amine-associated receptor 9-like</fullName>
    </submittedName>
</protein>
<reference evidence="13" key="2">
    <citation type="submission" date="2025-08" db="UniProtKB">
        <authorList>
            <consortium name="RefSeq"/>
        </authorList>
    </citation>
    <scope>IDENTIFICATION</scope>
    <source>
        <strain evidence="13">S238N-H82</strain>
        <tissue evidence="13">Testes</tissue>
    </source>
</reference>
<dbReference type="InterPro" id="IPR017452">
    <property type="entry name" value="GPCR_Rhodpsn_7TM"/>
</dbReference>
<keyword evidence="7 9" id="KW-0675">Receptor</keyword>
<evidence type="ECO:0000256" key="4">
    <source>
        <dbReference type="ARBA" id="ARBA00022989"/>
    </source>
</evidence>
<evidence type="ECO:0000256" key="1">
    <source>
        <dbReference type="ARBA" id="ARBA00004651"/>
    </source>
</evidence>
<dbReference type="CDD" id="cd00637">
    <property type="entry name" value="7tm_classA_rhodopsin-like"/>
    <property type="match status" value="1"/>
</dbReference>
<comment type="subcellular location">
    <subcellularLocation>
        <location evidence="1">Cell membrane</location>
        <topology evidence="1">Multi-pass membrane protein</topology>
    </subcellularLocation>
</comment>
<comment type="similarity">
    <text evidence="9">Belongs to the G-protein coupled receptor 1 family.</text>
</comment>
<dbReference type="SMART" id="SM01381">
    <property type="entry name" value="7TM_GPCR_Srsx"/>
    <property type="match status" value="1"/>
</dbReference>
<evidence type="ECO:0000313" key="12">
    <source>
        <dbReference type="Proteomes" id="UP000001554"/>
    </source>
</evidence>
<feature type="transmembrane region" description="Helical" evidence="10">
    <location>
        <begin position="261"/>
        <end position="283"/>
    </location>
</feature>
<dbReference type="GO" id="GO:0005886">
    <property type="term" value="C:plasma membrane"/>
    <property type="evidence" value="ECO:0000318"/>
    <property type="project" value="GO_Central"/>
</dbReference>
<evidence type="ECO:0000259" key="11">
    <source>
        <dbReference type="PROSITE" id="PS50262"/>
    </source>
</evidence>
<organism evidence="12 13">
    <name type="scientific">Branchiostoma floridae</name>
    <name type="common">Florida lancelet</name>
    <name type="synonym">Amphioxus</name>
    <dbReference type="NCBI Taxonomy" id="7739"/>
    <lineage>
        <taxon>Eukaryota</taxon>
        <taxon>Metazoa</taxon>
        <taxon>Chordata</taxon>
        <taxon>Cephalochordata</taxon>
        <taxon>Leptocardii</taxon>
        <taxon>Amphioxiformes</taxon>
        <taxon>Branchiostomatidae</taxon>
        <taxon>Branchiostoma</taxon>
    </lineage>
</organism>
<feature type="transmembrane region" description="Helical" evidence="10">
    <location>
        <begin position="87"/>
        <end position="107"/>
    </location>
</feature>
<keyword evidence="6 10" id="KW-0472">Membrane</keyword>
<dbReference type="OrthoDB" id="6376512at2759"/>
<feature type="transmembrane region" description="Helical" evidence="10">
    <location>
        <begin position="127"/>
        <end position="145"/>
    </location>
</feature>
<feature type="transmembrane region" description="Helical" evidence="10">
    <location>
        <begin position="165"/>
        <end position="187"/>
    </location>
</feature>
<dbReference type="GO" id="GO:0007186">
    <property type="term" value="P:G protein-coupled receptor signaling pathway"/>
    <property type="evidence" value="ECO:0000318"/>
    <property type="project" value="GO_Central"/>
</dbReference>
<dbReference type="PANTHER" id="PTHR24249">
    <property type="entry name" value="HISTAMINE RECEPTOR-RELATED G-PROTEIN COUPLED RECEPTOR"/>
    <property type="match status" value="1"/>
</dbReference>
<dbReference type="PROSITE" id="PS50262">
    <property type="entry name" value="G_PROTEIN_RECEP_F1_2"/>
    <property type="match status" value="1"/>
</dbReference>
<dbReference type="OMA" id="CALAVWQ"/>
<keyword evidence="3 9" id="KW-0812">Transmembrane</keyword>
<dbReference type="GO" id="GO:0001594">
    <property type="term" value="F:trace-amine receptor activity"/>
    <property type="evidence" value="ECO:0000318"/>
    <property type="project" value="GO_Central"/>
</dbReference>
<evidence type="ECO:0000256" key="6">
    <source>
        <dbReference type="ARBA" id="ARBA00023136"/>
    </source>
</evidence>
<keyword evidence="12" id="KW-1185">Reference proteome</keyword>
<evidence type="ECO:0000313" key="13">
    <source>
        <dbReference type="RefSeq" id="XP_035693412.1"/>
    </source>
</evidence>
<dbReference type="KEGG" id="bfo:118427639"/>
<keyword evidence="8 9" id="KW-0807">Transducer</keyword>
<dbReference type="GeneID" id="118427639"/>
<dbReference type="RefSeq" id="XP_035693412.1">
    <property type="nucleotide sequence ID" value="XM_035837519.1"/>
</dbReference>
<accession>A0A9J7M2L0</accession>
<evidence type="ECO:0000256" key="5">
    <source>
        <dbReference type="ARBA" id="ARBA00023040"/>
    </source>
</evidence>
<dbReference type="InterPro" id="IPR000276">
    <property type="entry name" value="GPCR_Rhodpsn"/>
</dbReference>
<evidence type="ECO:0000256" key="9">
    <source>
        <dbReference type="RuleBase" id="RU000688"/>
    </source>
</evidence>
<reference evidence="12" key="1">
    <citation type="journal article" date="2020" name="Nat. Ecol. Evol.">
        <title>Deeply conserved synteny resolves early events in vertebrate evolution.</title>
        <authorList>
            <person name="Simakov O."/>
            <person name="Marletaz F."/>
            <person name="Yue J.X."/>
            <person name="O'Connell B."/>
            <person name="Jenkins J."/>
            <person name="Brandt A."/>
            <person name="Calef R."/>
            <person name="Tung C.H."/>
            <person name="Huang T.K."/>
            <person name="Schmutz J."/>
            <person name="Satoh N."/>
            <person name="Yu J.K."/>
            <person name="Putnam N.H."/>
            <person name="Green R.E."/>
            <person name="Rokhsar D.S."/>
        </authorList>
    </citation>
    <scope>NUCLEOTIDE SEQUENCE [LARGE SCALE GENOMIC DNA]</scope>
    <source>
        <strain evidence="12">S238N-H82</strain>
    </source>
</reference>
<dbReference type="InterPro" id="IPR050569">
    <property type="entry name" value="TAAR"/>
</dbReference>
<evidence type="ECO:0000256" key="2">
    <source>
        <dbReference type="ARBA" id="ARBA00022475"/>
    </source>
</evidence>
<dbReference type="Gene3D" id="1.20.1070.10">
    <property type="entry name" value="Rhodopsin 7-helix transmembrane proteins"/>
    <property type="match status" value="1"/>
</dbReference>
<feature type="transmembrane region" description="Helical" evidence="10">
    <location>
        <begin position="53"/>
        <end position="75"/>
    </location>
</feature>
<feature type="transmembrane region" description="Helical" evidence="10">
    <location>
        <begin position="207"/>
        <end position="227"/>
    </location>
</feature>
<keyword evidence="5 9" id="KW-0297">G-protein coupled receptor</keyword>
<dbReference type="PROSITE" id="PS00237">
    <property type="entry name" value="G_PROTEIN_RECEP_F1_1"/>
    <property type="match status" value="1"/>
</dbReference>
<dbReference type="PRINTS" id="PR00237">
    <property type="entry name" value="GPCRRHODOPSN"/>
</dbReference>
<dbReference type="PANTHER" id="PTHR24249:SF406">
    <property type="entry name" value="G-PROTEIN COUPLED RECEPTORS FAMILY 1 PROFILE DOMAIN-CONTAINING PROTEIN"/>
    <property type="match status" value="1"/>
</dbReference>
<dbReference type="AlphaFoldDB" id="A0A9J7M2L0"/>
<evidence type="ECO:0000256" key="10">
    <source>
        <dbReference type="SAM" id="Phobius"/>
    </source>
</evidence>
<sequence>MEKYIGTHLQPSLDLSLLDYTMAGIANGTGLADDTNGTAEDGWPTILPSELKATFVSLIDLGLVLGNVFVVVVILRAPSLRNYTGYLTVSLACADMLPGLLVIPFSVKPAWTGHWMYGETLCMVTTYFSSVCALASTFSLVSLAINRYILIVHAMKYQDIMGPKLCTAMITAAWVLPAVSFALSIFVDGRFRFLPNAMLCALDFGGVVPLAFAIAFLASVVLVVGVLHCKVYAVALRHLKNIYHFNPKATEDKLQGAKTTAAITVAFILSWVPYCALAVWQHVLKYPTHPDVEFALLWLYGCNGILNVFIYSGLNRAFREEAKKLIATARACVLTAVTLGRRVDATRPSVPTRFGSSARRLVAWENRGSFRVEEVPMHELQIHGKVHRTVVNANMKIEETAC</sequence>
<name>A0A9J7M2L0_BRAFL</name>
<evidence type="ECO:0000256" key="8">
    <source>
        <dbReference type="ARBA" id="ARBA00023224"/>
    </source>
</evidence>